<feature type="region of interest" description="Disordered" evidence="1">
    <location>
        <begin position="1"/>
        <end position="25"/>
    </location>
</feature>
<organism evidence="2 3">
    <name type="scientific">Taenia crassiceps</name>
    <dbReference type="NCBI Taxonomy" id="6207"/>
    <lineage>
        <taxon>Eukaryota</taxon>
        <taxon>Metazoa</taxon>
        <taxon>Spiralia</taxon>
        <taxon>Lophotrochozoa</taxon>
        <taxon>Platyhelminthes</taxon>
        <taxon>Cestoda</taxon>
        <taxon>Eucestoda</taxon>
        <taxon>Cyclophyllidea</taxon>
        <taxon>Taeniidae</taxon>
        <taxon>Taenia</taxon>
    </lineage>
</organism>
<evidence type="ECO:0000256" key="1">
    <source>
        <dbReference type="SAM" id="MobiDB-lite"/>
    </source>
</evidence>
<evidence type="ECO:0000313" key="3">
    <source>
        <dbReference type="Proteomes" id="UP001651158"/>
    </source>
</evidence>
<protein>
    <submittedName>
        <fullName evidence="2">Uncharacterized protein</fullName>
    </submittedName>
</protein>
<dbReference type="Proteomes" id="UP001651158">
    <property type="component" value="Unassembled WGS sequence"/>
</dbReference>
<feature type="compositionally biased region" description="Basic residues" evidence="1">
    <location>
        <begin position="8"/>
        <end position="21"/>
    </location>
</feature>
<comment type="caution">
    <text evidence="2">The sequence shown here is derived from an EMBL/GenBank/DDBJ whole genome shotgun (WGS) entry which is preliminary data.</text>
</comment>
<name>A0ABR4QFM7_9CEST</name>
<sequence length="419" mass="47717">MGVAHSHGLTRRVASRHKPKPKPLSLDAFVADLVKQMVERTVEGVIEEKHRKKSNAIGRPEGSKEFSAKAKVDGLELEVLSSTSDFFRTTLADDHLDDSDRNPDDLTEDDEPSSTSASSSLQSTTSSSPLEDSTNAFVVPLPPVIPEDQLVGLIVNIPSRVASLFKDGMQYFWDLRNSCKPGTFETALREATYPPRFTMDCVESEDVELCKSADEMSFLNRALFFDFIREILQHVYEGEDEDVQKNRPPVVNSARYRLWLGLRRPNSLPLLEGIVRAKLESEFDISFTLPCNNSQNNHLSILPPPCVLMDKNRLSRLAQWTIQRKDWLDQRLELEMRAEEPTWFNYRPFEQNLLNNLTLMVMADTFNEVYGKCAKKVAKEIYYEDMQFLNGKPEPRVKRNFGMDFVHVRSPSSMSGTTT</sequence>
<feature type="compositionally biased region" description="Low complexity" evidence="1">
    <location>
        <begin position="113"/>
        <end position="128"/>
    </location>
</feature>
<evidence type="ECO:0000313" key="2">
    <source>
        <dbReference type="EMBL" id="KAL5108341.1"/>
    </source>
</evidence>
<feature type="region of interest" description="Disordered" evidence="1">
    <location>
        <begin position="93"/>
        <end position="133"/>
    </location>
</feature>
<keyword evidence="3" id="KW-1185">Reference proteome</keyword>
<dbReference type="EMBL" id="JAKROA010000003">
    <property type="protein sequence ID" value="KAL5108341.1"/>
    <property type="molecule type" value="Genomic_DNA"/>
</dbReference>
<proteinExistence type="predicted"/>
<feature type="compositionally biased region" description="Basic and acidic residues" evidence="1">
    <location>
        <begin position="93"/>
        <end position="104"/>
    </location>
</feature>
<reference evidence="2 3" key="1">
    <citation type="journal article" date="2022" name="Front. Cell. Infect. Microbiol.">
        <title>The Genomes of Two Strains of Taenia crassiceps the Animal Model for the Study of Human Cysticercosis.</title>
        <authorList>
            <person name="Bobes R.J."/>
            <person name="Estrada K."/>
            <person name="Rios-Valencia D.G."/>
            <person name="Calderon-Gallegos A."/>
            <person name="de la Torre P."/>
            <person name="Carrero J.C."/>
            <person name="Sanchez-Flores A."/>
            <person name="Laclette J.P."/>
        </authorList>
    </citation>
    <scope>NUCLEOTIDE SEQUENCE [LARGE SCALE GENOMIC DNA]</scope>
    <source>
        <strain evidence="2">WFUcys</strain>
    </source>
</reference>
<feature type="region of interest" description="Disordered" evidence="1">
    <location>
        <begin position="49"/>
        <end position="68"/>
    </location>
</feature>
<gene>
    <name evidence="2" type="ORF">TcWFU_000349</name>
</gene>
<accession>A0ABR4QFM7</accession>